<keyword evidence="3" id="KW-1185">Reference proteome</keyword>
<dbReference type="GO" id="GO:0008168">
    <property type="term" value="F:methyltransferase activity"/>
    <property type="evidence" value="ECO:0007669"/>
    <property type="project" value="UniProtKB-KW"/>
</dbReference>
<protein>
    <submittedName>
        <fullName evidence="2">S-adenosyl-L-methionine-dependent methyltransferase</fullName>
        <ecNumber evidence="2">2.1.1.-</ecNumber>
    </submittedName>
</protein>
<reference evidence="2 3" key="1">
    <citation type="submission" date="2018-09" db="EMBL/GenBank/DDBJ databases">
        <authorList>
            <person name="Tagini F."/>
        </authorList>
    </citation>
    <scope>NUCLEOTIDE SEQUENCE [LARGE SCALE GENOMIC DNA]</scope>
    <source>
        <strain evidence="2 3">MK142</strain>
    </source>
</reference>
<evidence type="ECO:0000313" key="2">
    <source>
        <dbReference type="EMBL" id="VBA47956.1"/>
    </source>
</evidence>
<dbReference type="EMBL" id="UPHU01000001">
    <property type="protein sequence ID" value="VBA47956.1"/>
    <property type="molecule type" value="Genomic_DNA"/>
</dbReference>
<proteinExistence type="predicted"/>
<name>A0A498QJ94_9MYCO</name>
<keyword evidence="2" id="KW-0808">Transferase</keyword>
<dbReference type="Proteomes" id="UP000268285">
    <property type="component" value="Unassembled WGS sequence"/>
</dbReference>
<dbReference type="GO" id="GO:0032259">
    <property type="term" value="P:methylation"/>
    <property type="evidence" value="ECO:0007669"/>
    <property type="project" value="UniProtKB-KW"/>
</dbReference>
<organism evidence="2 3">
    <name type="scientific">Mycobacterium pseudokansasii</name>
    <dbReference type="NCBI Taxonomy" id="2341080"/>
    <lineage>
        <taxon>Bacteria</taxon>
        <taxon>Bacillati</taxon>
        <taxon>Actinomycetota</taxon>
        <taxon>Actinomycetes</taxon>
        <taxon>Mycobacteriales</taxon>
        <taxon>Mycobacteriaceae</taxon>
        <taxon>Mycobacterium</taxon>
    </lineage>
</organism>
<evidence type="ECO:0000313" key="3">
    <source>
        <dbReference type="Proteomes" id="UP000268285"/>
    </source>
</evidence>
<gene>
    <name evidence="2" type="ORF">LAUMK142_01016</name>
</gene>
<accession>A0A498QJ94</accession>
<feature type="region of interest" description="Disordered" evidence="1">
    <location>
        <begin position="63"/>
        <end position="106"/>
    </location>
</feature>
<dbReference type="AlphaFoldDB" id="A0A498QJ94"/>
<keyword evidence="2" id="KW-0489">Methyltransferase</keyword>
<feature type="compositionally biased region" description="Low complexity" evidence="1">
    <location>
        <begin position="90"/>
        <end position="106"/>
    </location>
</feature>
<evidence type="ECO:0000256" key="1">
    <source>
        <dbReference type="SAM" id="MobiDB-lite"/>
    </source>
</evidence>
<dbReference type="EC" id="2.1.1.-" evidence="2"/>
<sequence>MTQLGSASFEGDTWDLASSVGLTATMVAAACRDGAGAIASDHFAEPLVTAVGVDFFSRVASGELNTADPDDDTANGIRHFATPWRSERGSSTTSSPTQPGPVSAKP</sequence>